<dbReference type="InterPro" id="IPR041168">
    <property type="entry name" value="LodA_N"/>
</dbReference>
<accession>A0ABW3CUE7</accession>
<evidence type="ECO:0000313" key="4">
    <source>
        <dbReference type="Proteomes" id="UP001597083"/>
    </source>
</evidence>
<dbReference type="Pfam" id="PF17990">
    <property type="entry name" value="LodA_N"/>
    <property type="match status" value="1"/>
</dbReference>
<feature type="domain" description="L-Lysine epsilon oxidase N-terminal" evidence="2">
    <location>
        <begin position="18"/>
        <end position="232"/>
    </location>
</feature>
<proteinExistence type="predicted"/>
<evidence type="ECO:0000256" key="1">
    <source>
        <dbReference type="SAM" id="MobiDB-lite"/>
    </source>
</evidence>
<keyword evidence="4" id="KW-1185">Reference proteome</keyword>
<comment type="caution">
    <text evidence="3">The sequence shown here is derived from an EMBL/GenBank/DDBJ whole genome shotgun (WGS) entry which is preliminary data.</text>
</comment>
<organism evidence="3 4">
    <name type="scientific">Actinomadura adrarensis</name>
    <dbReference type="NCBI Taxonomy" id="1819600"/>
    <lineage>
        <taxon>Bacteria</taxon>
        <taxon>Bacillati</taxon>
        <taxon>Actinomycetota</taxon>
        <taxon>Actinomycetes</taxon>
        <taxon>Streptosporangiales</taxon>
        <taxon>Thermomonosporaceae</taxon>
        <taxon>Actinomadura</taxon>
    </lineage>
</organism>
<evidence type="ECO:0000259" key="2">
    <source>
        <dbReference type="Pfam" id="PF17990"/>
    </source>
</evidence>
<feature type="non-terminal residue" evidence="3">
    <location>
        <position position="377"/>
    </location>
</feature>
<dbReference type="Proteomes" id="UP001597083">
    <property type="component" value="Unassembled WGS sequence"/>
</dbReference>
<name>A0ABW3CUE7_9ACTN</name>
<protein>
    <submittedName>
        <fullName evidence="3">LodA/GoxA family CTQ-dependent oxidase</fullName>
    </submittedName>
</protein>
<evidence type="ECO:0000313" key="3">
    <source>
        <dbReference type="EMBL" id="MFD0857086.1"/>
    </source>
</evidence>
<feature type="region of interest" description="Disordered" evidence="1">
    <location>
        <begin position="35"/>
        <end position="55"/>
    </location>
</feature>
<gene>
    <name evidence="3" type="ORF">ACFQ07_33070</name>
</gene>
<reference evidence="4" key="1">
    <citation type="journal article" date="2019" name="Int. J. Syst. Evol. Microbiol.">
        <title>The Global Catalogue of Microorganisms (GCM) 10K type strain sequencing project: providing services to taxonomists for standard genome sequencing and annotation.</title>
        <authorList>
            <consortium name="The Broad Institute Genomics Platform"/>
            <consortium name="The Broad Institute Genome Sequencing Center for Infectious Disease"/>
            <person name="Wu L."/>
            <person name="Ma J."/>
        </authorList>
    </citation>
    <scope>NUCLEOTIDE SEQUENCE [LARGE SCALE GENOMIC DNA]</scope>
    <source>
        <strain evidence="4">JCM 31696</strain>
    </source>
</reference>
<feature type="region of interest" description="Disordered" evidence="1">
    <location>
        <begin position="349"/>
        <end position="377"/>
    </location>
</feature>
<sequence>MSDVSTNTLADITSVRIHPAIGIARLGNSETDFFIGPEIPGKPPSPSGTTPEEKFKDANGHVKRQAARFRCYGYTDQDEWIELTGRAEVTIDWKVTLANKKAAAEAFGHEGLRNDGQDRQDLVITPTARTVTGPNQRAEFDDGKVRFQKDGAVHEFTGIRLGEIRTDDQGCLLVLGGRGVSQCHPGVAEDELGAFDNDCWYDDTSDGPVEATVTVRLPGGERRLTAERAWVIAAPAKFAPEIDSPTTLWDQVQYALGTATVPARPSYGKDVYPILQRARTIKAVYNLPAAKHGWVDEVADPQKRNAVFIRLTKWSSTGSSGGSMPALNGLTPEYPSLTPPQYQVMKRWRDGDYERDWTGQPPDPGNAVTPAGLDRAA</sequence>
<dbReference type="EMBL" id="JBHTIR010004352">
    <property type="protein sequence ID" value="MFD0857086.1"/>
    <property type="molecule type" value="Genomic_DNA"/>
</dbReference>